<protein>
    <submittedName>
        <fullName evidence="2">Uncharacterized protein</fullName>
    </submittedName>
</protein>
<name>A0A804NUJ1_MAIZE</name>
<feature type="compositionally biased region" description="Pro residues" evidence="1">
    <location>
        <begin position="86"/>
        <end position="98"/>
    </location>
</feature>
<dbReference type="AlphaFoldDB" id="A0A804NUJ1"/>
<reference evidence="3" key="1">
    <citation type="journal article" date="2009" name="Science">
        <title>The B73 maize genome: complexity, diversity, and dynamics.</title>
        <authorList>
            <person name="Schnable P.S."/>
            <person name="Ware D."/>
            <person name="Fulton R.S."/>
            <person name="Stein J.C."/>
            <person name="Wei F."/>
            <person name="Pasternak S."/>
            <person name="Liang C."/>
            <person name="Zhang J."/>
            <person name="Fulton L."/>
            <person name="Graves T.A."/>
            <person name="Minx P."/>
            <person name="Reily A.D."/>
            <person name="Courtney L."/>
            <person name="Kruchowski S.S."/>
            <person name="Tomlinson C."/>
            <person name="Strong C."/>
            <person name="Delehaunty K."/>
            <person name="Fronick C."/>
            <person name="Courtney B."/>
            <person name="Rock S.M."/>
            <person name="Belter E."/>
            <person name="Du F."/>
            <person name="Kim K."/>
            <person name="Abbott R.M."/>
            <person name="Cotton M."/>
            <person name="Levy A."/>
            <person name="Marchetto P."/>
            <person name="Ochoa K."/>
            <person name="Jackson S.M."/>
            <person name="Gillam B."/>
            <person name="Chen W."/>
            <person name="Yan L."/>
            <person name="Higginbotham J."/>
            <person name="Cardenas M."/>
            <person name="Waligorski J."/>
            <person name="Applebaum E."/>
            <person name="Phelps L."/>
            <person name="Falcone J."/>
            <person name="Kanchi K."/>
            <person name="Thane T."/>
            <person name="Scimone A."/>
            <person name="Thane N."/>
            <person name="Henke J."/>
            <person name="Wang T."/>
            <person name="Ruppert J."/>
            <person name="Shah N."/>
            <person name="Rotter K."/>
            <person name="Hodges J."/>
            <person name="Ingenthron E."/>
            <person name="Cordes M."/>
            <person name="Kohlberg S."/>
            <person name="Sgro J."/>
            <person name="Delgado B."/>
            <person name="Mead K."/>
            <person name="Chinwalla A."/>
            <person name="Leonard S."/>
            <person name="Crouse K."/>
            <person name="Collura K."/>
            <person name="Kudrna D."/>
            <person name="Currie J."/>
            <person name="He R."/>
            <person name="Angelova A."/>
            <person name="Rajasekar S."/>
            <person name="Mueller T."/>
            <person name="Lomeli R."/>
            <person name="Scara G."/>
            <person name="Ko A."/>
            <person name="Delaney K."/>
            <person name="Wissotski M."/>
            <person name="Lopez G."/>
            <person name="Campos D."/>
            <person name="Braidotti M."/>
            <person name="Ashley E."/>
            <person name="Golser W."/>
            <person name="Kim H."/>
            <person name="Lee S."/>
            <person name="Lin J."/>
            <person name="Dujmic Z."/>
            <person name="Kim W."/>
            <person name="Talag J."/>
            <person name="Zuccolo A."/>
            <person name="Fan C."/>
            <person name="Sebastian A."/>
            <person name="Kramer M."/>
            <person name="Spiegel L."/>
            <person name="Nascimento L."/>
            <person name="Zutavern T."/>
            <person name="Miller B."/>
            <person name="Ambroise C."/>
            <person name="Muller S."/>
            <person name="Spooner W."/>
            <person name="Narechania A."/>
            <person name="Ren L."/>
            <person name="Wei S."/>
            <person name="Kumari S."/>
            <person name="Faga B."/>
            <person name="Levy M.J."/>
            <person name="McMahan L."/>
            <person name="Van Buren P."/>
            <person name="Vaughn M.W."/>
            <person name="Ying K."/>
            <person name="Yeh C.-T."/>
            <person name="Emrich S.J."/>
            <person name="Jia Y."/>
            <person name="Kalyanaraman A."/>
            <person name="Hsia A.-P."/>
            <person name="Barbazuk W.B."/>
            <person name="Baucom R.S."/>
            <person name="Brutnell T.P."/>
            <person name="Carpita N.C."/>
            <person name="Chaparro C."/>
            <person name="Chia J.-M."/>
            <person name="Deragon J.-M."/>
            <person name="Estill J.C."/>
            <person name="Fu Y."/>
            <person name="Jeddeloh J.A."/>
            <person name="Han Y."/>
            <person name="Lee H."/>
            <person name="Li P."/>
            <person name="Lisch D.R."/>
            <person name="Liu S."/>
            <person name="Liu Z."/>
            <person name="Nagel D.H."/>
            <person name="McCann M.C."/>
            <person name="SanMiguel P."/>
            <person name="Myers A.M."/>
            <person name="Nettleton D."/>
            <person name="Nguyen J."/>
            <person name="Penning B.W."/>
            <person name="Ponnala L."/>
            <person name="Schneider K.L."/>
            <person name="Schwartz D.C."/>
            <person name="Sharma A."/>
            <person name="Soderlund C."/>
            <person name="Springer N.M."/>
            <person name="Sun Q."/>
            <person name="Wang H."/>
            <person name="Waterman M."/>
            <person name="Westerman R."/>
            <person name="Wolfgruber T.K."/>
            <person name="Yang L."/>
            <person name="Yu Y."/>
            <person name="Zhang L."/>
            <person name="Zhou S."/>
            <person name="Zhu Q."/>
            <person name="Bennetzen J.L."/>
            <person name="Dawe R.K."/>
            <person name="Jiang J."/>
            <person name="Jiang N."/>
            <person name="Presting G.G."/>
            <person name="Wessler S.R."/>
            <person name="Aluru S."/>
            <person name="Martienssen R.A."/>
            <person name="Clifton S.W."/>
            <person name="McCombie W.R."/>
            <person name="Wing R.A."/>
            <person name="Wilson R.K."/>
        </authorList>
    </citation>
    <scope>NUCLEOTIDE SEQUENCE [LARGE SCALE GENOMIC DNA]</scope>
    <source>
        <strain evidence="3">cv. B73</strain>
    </source>
</reference>
<sequence length="153" mass="16369">MELLDVSRMEKRETGGFHQRMGTCNEVYHVAAMGGGPTGAALTAQAKRAQHGAELLGGDEPIPVAVEHVKRLRRSLSSTPSALQRRPPPAPTPVPPSPLMGRIRGHLPSTAWRGGWGGGRWPPSVIDGGAILGTNLRQHGQRPVLQETNQEAK</sequence>
<evidence type="ECO:0000313" key="2">
    <source>
        <dbReference type="EnsemblPlants" id="Zm00001eb187320_P001"/>
    </source>
</evidence>
<reference evidence="2" key="2">
    <citation type="submission" date="2019-07" db="EMBL/GenBank/DDBJ databases">
        <authorList>
            <person name="Seetharam A."/>
            <person name="Woodhouse M."/>
            <person name="Cannon E."/>
        </authorList>
    </citation>
    <scope>NUCLEOTIDE SEQUENCE [LARGE SCALE GENOMIC DNA]</scope>
    <source>
        <strain evidence="2">cv. B73</strain>
    </source>
</reference>
<dbReference type="InParanoid" id="A0A804NUJ1"/>
<dbReference type="EnsemblPlants" id="Zm00001eb187320_T001">
    <property type="protein sequence ID" value="Zm00001eb187320_P001"/>
    <property type="gene ID" value="Zm00001eb187320"/>
</dbReference>
<evidence type="ECO:0000256" key="1">
    <source>
        <dbReference type="SAM" id="MobiDB-lite"/>
    </source>
</evidence>
<dbReference type="Gramene" id="Zm00001eb187320_T001">
    <property type="protein sequence ID" value="Zm00001eb187320_P001"/>
    <property type="gene ID" value="Zm00001eb187320"/>
</dbReference>
<evidence type="ECO:0000313" key="3">
    <source>
        <dbReference type="Proteomes" id="UP000007305"/>
    </source>
</evidence>
<proteinExistence type="predicted"/>
<keyword evidence="3" id="KW-1185">Reference proteome</keyword>
<organism evidence="2 3">
    <name type="scientific">Zea mays</name>
    <name type="common">Maize</name>
    <dbReference type="NCBI Taxonomy" id="4577"/>
    <lineage>
        <taxon>Eukaryota</taxon>
        <taxon>Viridiplantae</taxon>
        <taxon>Streptophyta</taxon>
        <taxon>Embryophyta</taxon>
        <taxon>Tracheophyta</taxon>
        <taxon>Spermatophyta</taxon>
        <taxon>Magnoliopsida</taxon>
        <taxon>Liliopsida</taxon>
        <taxon>Poales</taxon>
        <taxon>Poaceae</taxon>
        <taxon>PACMAD clade</taxon>
        <taxon>Panicoideae</taxon>
        <taxon>Andropogonodae</taxon>
        <taxon>Andropogoneae</taxon>
        <taxon>Tripsacinae</taxon>
        <taxon>Zea</taxon>
    </lineage>
</organism>
<feature type="region of interest" description="Disordered" evidence="1">
    <location>
        <begin position="73"/>
        <end position="106"/>
    </location>
</feature>
<dbReference type="Proteomes" id="UP000007305">
    <property type="component" value="Chromosome 4"/>
</dbReference>
<accession>A0A804NUJ1</accession>
<reference evidence="2" key="3">
    <citation type="submission" date="2021-05" db="UniProtKB">
        <authorList>
            <consortium name="EnsemblPlants"/>
        </authorList>
    </citation>
    <scope>IDENTIFICATION</scope>
    <source>
        <strain evidence="2">cv. B73</strain>
    </source>
</reference>